<comment type="caution">
    <text evidence="2">The sequence shown here is derived from an EMBL/GenBank/DDBJ whole genome shotgun (WGS) entry which is preliminary data.</text>
</comment>
<feature type="compositionally biased region" description="Basic and acidic residues" evidence="1">
    <location>
        <begin position="46"/>
        <end position="55"/>
    </location>
</feature>
<feature type="compositionally biased region" description="Basic and acidic residues" evidence="1">
    <location>
        <begin position="1"/>
        <end position="18"/>
    </location>
</feature>
<proteinExistence type="predicted"/>
<sequence>MSDDKYNEYNDDSNRYEDDQGPTPPDDKEFEPDYSKFNADSVPMQEEQKDMRNYDDIPVGPCPEREAEVEREERD</sequence>
<evidence type="ECO:0000256" key="1">
    <source>
        <dbReference type="SAM" id="MobiDB-lite"/>
    </source>
</evidence>
<evidence type="ECO:0000313" key="2">
    <source>
        <dbReference type="EMBL" id="PAV76557.1"/>
    </source>
</evidence>
<feature type="compositionally biased region" description="Basic and acidic residues" evidence="1">
    <location>
        <begin position="63"/>
        <end position="75"/>
    </location>
</feature>
<protein>
    <submittedName>
        <fullName evidence="2">Uncharacterized protein</fullName>
    </submittedName>
</protein>
<feature type="region of interest" description="Disordered" evidence="1">
    <location>
        <begin position="1"/>
        <end position="75"/>
    </location>
</feature>
<dbReference type="EMBL" id="LIAE01007865">
    <property type="protein sequence ID" value="PAV76557.1"/>
    <property type="molecule type" value="Genomic_DNA"/>
</dbReference>
<feature type="compositionally biased region" description="Basic and acidic residues" evidence="1">
    <location>
        <begin position="25"/>
        <end position="34"/>
    </location>
</feature>
<dbReference type="Proteomes" id="UP000218231">
    <property type="component" value="Unassembled WGS sequence"/>
</dbReference>
<organism evidence="2 3">
    <name type="scientific">Diploscapter pachys</name>
    <dbReference type="NCBI Taxonomy" id="2018661"/>
    <lineage>
        <taxon>Eukaryota</taxon>
        <taxon>Metazoa</taxon>
        <taxon>Ecdysozoa</taxon>
        <taxon>Nematoda</taxon>
        <taxon>Chromadorea</taxon>
        <taxon>Rhabditida</taxon>
        <taxon>Rhabditina</taxon>
        <taxon>Rhabditomorpha</taxon>
        <taxon>Rhabditoidea</taxon>
        <taxon>Rhabditidae</taxon>
        <taxon>Diploscapter</taxon>
    </lineage>
</organism>
<evidence type="ECO:0000313" key="3">
    <source>
        <dbReference type="Proteomes" id="UP000218231"/>
    </source>
</evidence>
<keyword evidence="3" id="KW-1185">Reference proteome</keyword>
<gene>
    <name evidence="2" type="ORF">WR25_05647</name>
</gene>
<reference evidence="2 3" key="1">
    <citation type="journal article" date="2017" name="Curr. Biol.">
        <title>Genome architecture and evolution of a unichromosomal asexual nematode.</title>
        <authorList>
            <person name="Fradin H."/>
            <person name="Zegar C."/>
            <person name="Gutwein M."/>
            <person name="Lucas J."/>
            <person name="Kovtun M."/>
            <person name="Corcoran D."/>
            <person name="Baugh L.R."/>
            <person name="Kiontke K."/>
            <person name="Gunsalus K."/>
            <person name="Fitch D.H."/>
            <person name="Piano F."/>
        </authorList>
    </citation>
    <scope>NUCLEOTIDE SEQUENCE [LARGE SCALE GENOMIC DNA]</scope>
    <source>
        <strain evidence="2">PF1309</strain>
    </source>
</reference>
<dbReference type="AlphaFoldDB" id="A0A2A2KRW6"/>
<name>A0A2A2KRW6_9BILA</name>
<accession>A0A2A2KRW6</accession>